<organism evidence="2 3">
    <name type="scientific">Taxus chinensis</name>
    <name type="common">Chinese yew</name>
    <name type="synonym">Taxus wallichiana var. chinensis</name>
    <dbReference type="NCBI Taxonomy" id="29808"/>
    <lineage>
        <taxon>Eukaryota</taxon>
        <taxon>Viridiplantae</taxon>
        <taxon>Streptophyta</taxon>
        <taxon>Embryophyta</taxon>
        <taxon>Tracheophyta</taxon>
        <taxon>Spermatophyta</taxon>
        <taxon>Pinopsida</taxon>
        <taxon>Pinidae</taxon>
        <taxon>Conifers II</taxon>
        <taxon>Cupressales</taxon>
        <taxon>Taxaceae</taxon>
        <taxon>Taxus</taxon>
    </lineage>
</organism>
<feature type="domain" description="Fe-S metabolism associated" evidence="1">
    <location>
        <begin position="10"/>
        <end position="95"/>
    </location>
</feature>
<dbReference type="Gene3D" id="3.90.1010.10">
    <property type="match status" value="1"/>
</dbReference>
<reference evidence="2 3" key="1">
    <citation type="journal article" date="2021" name="Nat. Plants">
        <title>The Taxus genome provides insights into paclitaxel biosynthesis.</title>
        <authorList>
            <person name="Xiong X."/>
            <person name="Gou J."/>
            <person name="Liao Q."/>
            <person name="Li Y."/>
            <person name="Zhou Q."/>
            <person name="Bi G."/>
            <person name="Li C."/>
            <person name="Du R."/>
            <person name="Wang X."/>
            <person name="Sun T."/>
            <person name="Guo L."/>
            <person name="Liang H."/>
            <person name="Lu P."/>
            <person name="Wu Y."/>
            <person name="Zhang Z."/>
            <person name="Ro D.K."/>
            <person name="Shang Y."/>
            <person name="Huang S."/>
            <person name="Yan J."/>
        </authorList>
    </citation>
    <scope>NUCLEOTIDE SEQUENCE [LARGE SCALE GENOMIC DNA]</scope>
    <source>
        <strain evidence="2">Ta-2019</strain>
    </source>
</reference>
<dbReference type="EMBL" id="JAHRHJ020000005">
    <property type="protein sequence ID" value="KAH9314480.1"/>
    <property type="molecule type" value="Genomic_DNA"/>
</dbReference>
<gene>
    <name evidence="2" type="ORF">KI387_023107</name>
</gene>
<dbReference type="InterPro" id="IPR003808">
    <property type="entry name" value="Fe-S_metab-assoc_dom"/>
</dbReference>
<keyword evidence="3" id="KW-1185">Reference proteome</keyword>
<dbReference type="GO" id="GO:0016226">
    <property type="term" value="P:iron-sulfur cluster assembly"/>
    <property type="evidence" value="ECO:0007669"/>
    <property type="project" value="TreeGrafter"/>
</dbReference>
<dbReference type="Pfam" id="PF02657">
    <property type="entry name" value="SufE"/>
    <property type="match status" value="1"/>
</dbReference>
<evidence type="ECO:0000313" key="2">
    <source>
        <dbReference type="EMBL" id="KAH9314480.1"/>
    </source>
</evidence>
<dbReference type="AlphaFoldDB" id="A0AA38LAL6"/>
<protein>
    <recommendedName>
        <fullName evidence="1">Fe-S metabolism associated domain-containing protein</fullName>
    </recommendedName>
</protein>
<feature type="non-terminal residue" evidence="2">
    <location>
        <position position="1"/>
    </location>
</feature>
<dbReference type="PANTHER" id="PTHR46230">
    <property type="match status" value="1"/>
</dbReference>
<sequence>LPPKLQNIVKLFEAVSELRSKYEQLMHYGKKLNPLAKEFQTREKKVEGCVSQVWVRAFLDDNNLHFEAESNSVLTKGLATLLVEGLSGCSSAEIL</sequence>
<evidence type="ECO:0000313" key="3">
    <source>
        <dbReference type="Proteomes" id="UP000824469"/>
    </source>
</evidence>
<comment type="caution">
    <text evidence="2">The sequence shown here is derived from an EMBL/GenBank/DDBJ whole genome shotgun (WGS) entry which is preliminary data.</text>
</comment>
<dbReference type="SUPFAM" id="SSF82649">
    <property type="entry name" value="SufE/NifU"/>
    <property type="match status" value="1"/>
</dbReference>
<dbReference type="Proteomes" id="UP000824469">
    <property type="component" value="Unassembled WGS sequence"/>
</dbReference>
<name>A0AA38LAL6_TAXCH</name>
<dbReference type="PANTHER" id="PTHR46230:SF3">
    <property type="entry name" value="SUFE-LIKE PROTEIN 1, CHLOROPLASTIC_MITOCHONDRIAL"/>
    <property type="match status" value="1"/>
</dbReference>
<feature type="non-terminal residue" evidence="2">
    <location>
        <position position="95"/>
    </location>
</feature>
<evidence type="ECO:0000259" key="1">
    <source>
        <dbReference type="Pfam" id="PF02657"/>
    </source>
</evidence>
<accession>A0AA38LAL6</accession>
<proteinExistence type="predicted"/>